<accession>A0A5Y8ZQ77</accession>
<comment type="caution">
    <text evidence="13">The sequence shown here is derived from an EMBL/GenBank/DDBJ whole genome shotgun (WGS) entry which is preliminary data.</text>
</comment>
<dbReference type="Pfam" id="PF00275">
    <property type="entry name" value="EPSP_synthase"/>
    <property type="match status" value="1"/>
</dbReference>
<dbReference type="PANTHER" id="PTHR43783">
    <property type="entry name" value="UDP-N-ACETYLGLUCOSAMINE 1-CARBOXYVINYLTRANSFERASE"/>
    <property type="match status" value="1"/>
</dbReference>
<keyword evidence="5 12" id="KW-0808">Transferase</keyword>
<dbReference type="InterPro" id="IPR001986">
    <property type="entry name" value="Enolpyruvate_Tfrase_dom"/>
</dbReference>
<dbReference type="GO" id="GO:0019277">
    <property type="term" value="P:UDP-N-acetylgalactosamine biosynthetic process"/>
    <property type="evidence" value="ECO:0007669"/>
    <property type="project" value="InterPro"/>
</dbReference>
<evidence type="ECO:0000256" key="8">
    <source>
        <dbReference type="ARBA" id="ARBA00023306"/>
    </source>
</evidence>
<keyword evidence="6 12" id="KW-0133">Cell shape</keyword>
<feature type="modified residue" description="2-(S-cysteinyl)pyruvic acid O-phosphothioketal" evidence="12">
    <location>
        <position position="116"/>
    </location>
</feature>
<evidence type="ECO:0000256" key="10">
    <source>
        <dbReference type="ARBA" id="ARBA00038367"/>
    </source>
</evidence>
<protein>
    <recommendedName>
        <fullName evidence="12">UDP-N-acetylglucosamine 1-carboxyvinyltransferase</fullName>
        <ecNumber evidence="12">2.5.1.7</ecNumber>
    </recommendedName>
    <alternativeName>
        <fullName evidence="12">Enoylpyruvate transferase</fullName>
    </alternativeName>
    <alternativeName>
        <fullName evidence="12">UDP-N-acetylglucosamine enolpyruvyl transferase</fullName>
        <shortName evidence="12">EPT</shortName>
    </alternativeName>
</protein>
<dbReference type="GO" id="GO:0009252">
    <property type="term" value="P:peptidoglycan biosynthetic process"/>
    <property type="evidence" value="ECO:0007669"/>
    <property type="project" value="UniProtKB-UniRule"/>
</dbReference>
<dbReference type="SUPFAM" id="SSF55205">
    <property type="entry name" value="EPT/RTPC-like"/>
    <property type="match status" value="1"/>
</dbReference>
<dbReference type="GO" id="GO:0005737">
    <property type="term" value="C:cytoplasm"/>
    <property type="evidence" value="ECO:0007669"/>
    <property type="project" value="UniProtKB-SubCell"/>
</dbReference>
<dbReference type="UniPathway" id="UPA00219"/>
<keyword evidence="7 12" id="KW-0573">Peptidoglycan synthesis</keyword>
<feature type="binding site" evidence="12">
    <location>
        <begin position="22"/>
        <end position="23"/>
    </location>
    <ligand>
        <name>phosphoenolpyruvate</name>
        <dbReference type="ChEBI" id="CHEBI:58702"/>
    </ligand>
</feature>
<dbReference type="NCBIfam" id="NF006873">
    <property type="entry name" value="PRK09369.1"/>
    <property type="match status" value="1"/>
</dbReference>
<evidence type="ECO:0000256" key="1">
    <source>
        <dbReference type="ARBA" id="ARBA00004496"/>
    </source>
</evidence>
<evidence type="ECO:0000313" key="13">
    <source>
        <dbReference type="EMBL" id="EAK7109607.1"/>
    </source>
</evidence>
<dbReference type="EMBL" id="AACINO010000053">
    <property type="protein sequence ID" value="EAK7109607.1"/>
    <property type="molecule type" value="Genomic_DNA"/>
</dbReference>
<dbReference type="CDD" id="cd01555">
    <property type="entry name" value="UdpNAET"/>
    <property type="match status" value="1"/>
</dbReference>
<feature type="active site" description="Proton donor" evidence="12">
    <location>
        <position position="116"/>
    </location>
</feature>
<feature type="binding site" evidence="12">
    <location>
        <begin position="121"/>
        <end position="125"/>
    </location>
    <ligand>
        <name>UDP-N-acetyl-alpha-D-glucosamine</name>
        <dbReference type="ChEBI" id="CHEBI:57705"/>
    </ligand>
</feature>
<dbReference type="GO" id="GO:0008760">
    <property type="term" value="F:UDP-N-acetylglucosamine 1-carboxyvinyltransferase activity"/>
    <property type="evidence" value="ECO:0007669"/>
    <property type="project" value="UniProtKB-UniRule"/>
</dbReference>
<dbReference type="InterPro" id="IPR050068">
    <property type="entry name" value="MurA_subfamily"/>
</dbReference>
<sequence length="418" mass="45170">MTYLEIEGTNHLSGNVAISGAKNAALPLIVSSILAKNEVKINNVPNVADIKTLISLLENLGAKVNFQNNSALLNTNTLNQTIAKYDIVRKMRASILTLGPLLARFGHCEVSLPGGCAIGQRPIDLHLLALEKMGANIQIKQGYVVASGNLKGNEILFDKITVTGSENIIMAAALAKGKTKLLNVAKEPEVVQLCEVLKDAGLEIKGIGTDEVEIYGSDGELLEFKEFSVIPDRIEAGTYLCAGAITNSKITLDKVNATHLSAVLAKLHQMGFETLITEDSITLLPAKEIKPVEIMTSEYPGFPTDMQAQFMALALKANGTSIIDERLFENRFMHVSELLRMGADIKLNGHIATIVGGKELNAADVMATDLRASSALILAALAAKGTSKVHRIYHLDRGYENLEEKFKDLGVKITRLEE</sequence>
<keyword evidence="3 12" id="KW-0963">Cytoplasm</keyword>
<dbReference type="RefSeq" id="WP_041160096.1">
    <property type="nucleotide sequence ID" value="NZ_CUTS01000001.1"/>
</dbReference>
<organism evidence="13">
    <name type="scientific">Campylobacter jejuni</name>
    <dbReference type="NCBI Taxonomy" id="197"/>
    <lineage>
        <taxon>Bacteria</taxon>
        <taxon>Pseudomonadati</taxon>
        <taxon>Campylobacterota</taxon>
        <taxon>Epsilonproteobacteria</taxon>
        <taxon>Campylobacterales</taxon>
        <taxon>Campylobacteraceae</taxon>
        <taxon>Campylobacter</taxon>
    </lineage>
</organism>
<name>A0A5Y8ZQ77_CAMJU</name>
<dbReference type="FunFam" id="3.65.10.10:FF:000001">
    <property type="entry name" value="UDP-N-acetylglucosamine 1-carboxyvinyltransferase"/>
    <property type="match status" value="1"/>
</dbReference>
<comment type="similarity">
    <text evidence="10 12">Belongs to the EPSP synthase family. MurA subfamily.</text>
</comment>
<keyword evidence="9 12" id="KW-0961">Cell wall biogenesis/degradation</keyword>
<comment type="function">
    <text evidence="12">Cell wall formation. Adds enolpyruvyl to UDP-N-acetylglucosamine.</text>
</comment>
<gene>
    <name evidence="12 13" type="primary">murA</name>
    <name evidence="13" type="ORF">CNS02_07810</name>
</gene>
<feature type="binding site" evidence="12">
    <location>
        <position position="327"/>
    </location>
    <ligand>
        <name>UDP-N-acetyl-alpha-D-glucosamine</name>
        <dbReference type="ChEBI" id="CHEBI:57705"/>
    </ligand>
</feature>
<evidence type="ECO:0000256" key="2">
    <source>
        <dbReference type="ARBA" id="ARBA00004752"/>
    </source>
</evidence>
<dbReference type="NCBIfam" id="TIGR01072">
    <property type="entry name" value="murA"/>
    <property type="match status" value="1"/>
</dbReference>
<evidence type="ECO:0000256" key="5">
    <source>
        <dbReference type="ARBA" id="ARBA00022679"/>
    </source>
</evidence>
<keyword evidence="4 12" id="KW-0132">Cell division</keyword>
<evidence type="ECO:0000256" key="6">
    <source>
        <dbReference type="ARBA" id="ARBA00022960"/>
    </source>
</evidence>
<evidence type="ECO:0000256" key="3">
    <source>
        <dbReference type="ARBA" id="ARBA00022490"/>
    </source>
</evidence>
<dbReference type="HAMAP" id="MF_00111">
    <property type="entry name" value="MurA"/>
    <property type="match status" value="1"/>
</dbReference>
<evidence type="ECO:0000256" key="11">
    <source>
        <dbReference type="ARBA" id="ARBA00047527"/>
    </source>
</evidence>
<comment type="subcellular location">
    <subcellularLocation>
        <location evidence="1 12">Cytoplasm</location>
    </subcellularLocation>
</comment>
<dbReference type="InterPro" id="IPR013792">
    <property type="entry name" value="RNA3'P_cycl/enolpyr_Trfase_a/b"/>
</dbReference>
<evidence type="ECO:0000256" key="12">
    <source>
        <dbReference type="HAMAP-Rule" id="MF_00111"/>
    </source>
</evidence>
<feature type="binding site" evidence="12">
    <location>
        <position position="305"/>
    </location>
    <ligand>
        <name>UDP-N-acetyl-alpha-D-glucosamine</name>
        <dbReference type="ChEBI" id="CHEBI:57705"/>
    </ligand>
</feature>
<dbReference type="GO" id="GO:0008360">
    <property type="term" value="P:regulation of cell shape"/>
    <property type="evidence" value="ECO:0007669"/>
    <property type="project" value="UniProtKB-KW"/>
</dbReference>
<dbReference type="PANTHER" id="PTHR43783:SF1">
    <property type="entry name" value="UDP-N-ACETYLGLUCOSAMINE 1-CARBOXYVINYLTRANSFERASE"/>
    <property type="match status" value="1"/>
</dbReference>
<dbReference type="InterPro" id="IPR005750">
    <property type="entry name" value="UDP_GlcNAc_COvinyl_MurA"/>
</dbReference>
<reference evidence="13" key="1">
    <citation type="submission" date="2018-06" db="EMBL/GenBank/DDBJ databases">
        <authorList>
            <consortium name="NARMS: The National Antimicrobial Resistance Monitoring System"/>
        </authorList>
    </citation>
    <scope>NUCLEOTIDE SEQUENCE</scope>
    <source>
        <strain evidence="13">CVM N16C013</strain>
    </source>
</reference>
<evidence type="ECO:0000256" key="4">
    <source>
        <dbReference type="ARBA" id="ARBA00022618"/>
    </source>
</evidence>
<comment type="pathway">
    <text evidence="2 12">Cell wall biogenesis; peptidoglycan biosynthesis.</text>
</comment>
<dbReference type="AlphaFoldDB" id="A0A5Y8ZQ77"/>
<dbReference type="Gene3D" id="3.65.10.10">
    <property type="entry name" value="Enolpyruvate transferase domain"/>
    <property type="match status" value="2"/>
</dbReference>
<dbReference type="InterPro" id="IPR036968">
    <property type="entry name" value="Enolpyruvate_Tfrase_sf"/>
</dbReference>
<keyword evidence="12" id="KW-0670">Pyruvate</keyword>
<dbReference type="GO" id="GO:0071555">
    <property type="term" value="P:cell wall organization"/>
    <property type="evidence" value="ECO:0007669"/>
    <property type="project" value="UniProtKB-KW"/>
</dbReference>
<dbReference type="EC" id="2.5.1.7" evidence="12"/>
<evidence type="ECO:0000256" key="9">
    <source>
        <dbReference type="ARBA" id="ARBA00023316"/>
    </source>
</evidence>
<proteinExistence type="inferred from homology"/>
<comment type="caution">
    <text evidence="12">Lacks conserved residue(s) required for the propagation of feature annotation.</text>
</comment>
<keyword evidence="8 12" id="KW-0131">Cell cycle</keyword>
<dbReference type="GO" id="GO:0051301">
    <property type="term" value="P:cell division"/>
    <property type="evidence" value="ECO:0007669"/>
    <property type="project" value="UniProtKB-KW"/>
</dbReference>
<comment type="catalytic activity">
    <reaction evidence="11 12">
        <text>phosphoenolpyruvate + UDP-N-acetyl-alpha-D-glucosamine = UDP-N-acetyl-3-O-(1-carboxyvinyl)-alpha-D-glucosamine + phosphate</text>
        <dbReference type="Rhea" id="RHEA:18681"/>
        <dbReference type="ChEBI" id="CHEBI:43474"/>
        <dbReference type="ChEBI" id="CHEBI:57705"/>
        <dbReference type="ChEBI" id="CHEBI:58702"/>
        <dbReference type="ChEBI" id="CHEBI:68483"/>
        <dbReference type="EC" id="2.5.1.7"/>
    </reaction>
</comment>
<feature type="binding site" evidence="12">
    <location>
        <position position="92"/>
    </location>
    <ligand>
        <name>UDP-N-acetyl-alpha-D-glucosamine</name>
        <dbReference type="ChEBI" id="CHEBI:57705"/>
    </ligand>
</feature>
<evidence type="ECO:0000256" key="7">
    <source>
        <dbReference type="ARBA" id="ARBA00022984"/>
    </source>
</evidence>